<name>A0AAV6MBG1_9ROSI</name>
<reference evidence="1 2" key="1">
    <citation type="journal article" date="2021" name="Hortic Res">
        <title>The domestication of Cucurbita argyrosperma as revealed by the genome of its wild relative.</title>
        <authorList>
            <person name="Barrera-Redondo J."/>
            <person name="Sanchez-de la Vega G."/>
            <person name="Aguirre-Liguori J.A."/>
            <person name="Castellanos-Morales G."/>
            <person name="Gutierrez-Guerrero Y.T."/>
            <person name="Aguirre-Dugua X."/>
            <person name="Aguirre-Planter E."/>
            <person name="Tenaillon M.I."/>
            <person name="Lira-Saade R."/>
            <person name="Eguiarte L.E."/>
        </authorList>
    </citation>
    <scope>NUCLEOTIDE SEQUENCE [LARGE SCALE GENOMIC DNA]</scope>
    <source>
        <strain evidence="1">JBR-2021</strain>
    </source>
</reference>
<keyword evidence="2" id="KW-1185">Reference proteome</keyword>
<comment type="caution">
    <text evidence="1">The sequence shown here is derived from an EMBL/GenBank/DDBJ whole genome shotgun (WGS) entry which is preliminary data.</text>
</comment>
<proteinExistence type="predicted"/>
<dbReference type="Proteomes" id="UP000685013">
    <property type="component" value="Chromosome 15"/>
</dbReference>
<sequence length="90" mass="10222">MSLQLKLLGRSKLGTISTGHMLGFNIPLVTQFFPINRMKGAFILAEKKKRKAQLQEAKKKKKLSYDQSSDIDSKPVLSFGNLVHIHRQQN</sequence>
<organism evidence="1 2">
    <name type="scientific">Cucurbita argyrosperma subsp. sororia</name>
    <dbReference type="NCBI Taxonomy" id="37648"/>
    <lineage>
        <taxon>Eukaryota</taxon>
        <taxon>Viridiplantae</taxon>
        <taxon>Streptophyta</taxon>
        <taxon>Embryophyta</taxon>
        <taxon>Tracheophyta</taxon>
        <taxon>Spermatophyta</taxon>
        <taxon>Magnoliopsida</taxon>
        <taxon>eudicotyledons</taxon>
        <taxon>Gunneridae</taxon>
        <taxon>Pentapetalae</taxon>
        <taxon>rosids</taxon>
        <taxon>fabids</taxon>
        <taxon>Cucurbitales</taxon>
        <taxon>Cucurbitaceae</taxon>
        <taxon>Cucurbiteae</taxon>
        <taxon>Cucurbita</taxon>
    </lineage>
</organism>
<protein>
    <submittedName>
        <fullName evidence="1">Uncharacterized protein</fullName>
    </submittedName>
</protein>
<accession>A0AAV6MBG1</accession>
<feature type="non-terminal residue" evidence="1">
    <location>
        <position position="1"/>
    </location>
</feature>
<evidence type="ECO:0000313" key="2">
    <source>
        <dbReference type="Proteomes" id="UP000685013"/>
    </source>
</evidence>
<evidence type="ECO:0000313" key="1">
    <source>
        <dbReference type="EMBL" id="KAG6578689.1"/>
    </source>
</evidence>
<dbReference type="AlphaFoldDB" id="A0AAV6MBG1"/>
<gene>
    <name evidence="1" type="ORF">SDJN03_23137</name>
</gene>
<dbReference type="EMBL" id="JAGKQH010000015">
    <property type="protein sequence ID" value="KAG6578689.1"/>
    <property type="molecule type" value="Genomic_DNA"/>
</dbReference>